<sequence>MLVLAKAGLVYLANPKTASQAIRAMLAPHSSSAEVSRDHPHMNAAIFARRFARTVQVAIGRPPETFAVMREPLEHMHSWYRYRQRDALRGHPNSTHGISFAEFVEARLATPQPPFAAIGRQDRFLGHLGGGPPVTHIFDYARMDRMVAFLSNRLEVPLTLGERNISPKGGEAPDLPAPLMARFRAAHGTEIDLYAKVAAKGHLISR</sequence>
<reference evidence="2" key="1">
    <citation type="submission" date="2020-01" db="EMBL/GenBank/DDBJ databases">
        <title>Sphingomonas sp. strain CSW-10.</title>
        <authorList>
            <person name="Chen W.-M."/>
        </authorList>
    </citation>
    <scope>NUCLEOTIDE SEQUENCE [LARGE SCALE GENOMIC DNA]</scope>
    <source>
        <strain evidence="2">CCP-1</strain>
    </source>
</reference>
<keyword evidence="2" id="KW-1185">Reference proteome</keyword>
<dbReference type="InterPro" id="IPR027417">
    <property type="entry name" value="P-loop_NTPase"/>
</dbReference>
<gene>
    <name evidence="1" type="ORF">GU920_02220</name>
</gene>
<evidence type="ECO:0000313" key="1">
    <source>
        <dbReference type="EMBL" id="NBE06334.1"/>
    </source>
</evidence>
<dbReference type="SUPFAM" id="SSF52540">
    <property type="entry name" value="P-loop containing nucleoside triphosphate hydrolases"/>
    <property type="match status" value="1"/>
</dbReference>
<name>A0ABW9Y317_9RHOB</name>
<comment type="caution">
    <text evidence="1">The sequence shown here is derived from an EMBL/GenBank/DDBJ whole genome shotgun (WGS) entry which is preliminary data.</text>
</comment>
<protein>
    <submittedName>
        <fullName evidence="1">Gamma-glutamyl kinase</fullName>
    </submittedName>
</protein>
<keyword evidence="1" id="KW-0808">Transferase</keyword>
<evidence type="ECO:0000313" key="2">
    <source>
        <dbReference type="Proteomes" id="UP001517376"/>
    </source>
</evidence>
<keyword evidence="1" id="KW-0418">Kinase</keyword>
<dbReference type="RefSeq" id="WP_161765345.1">
    <property type="nucleotide sequence ID" value="NZ_JAAATW010000001.1"/>
</dbReference>
<dbReference type="Proteomes" id="UP001517376">
    <property type="component" value="Unassembled WGS sequence"/>
</dbReference>
<accession>A0ABW9Y317</accession>
<dbReference type="Gene3D" id="3.40.50.300">
    <property type="entry name" value="P-loop containing nucleotide triphosphate hydrolases"/>
    <property type="match status" value="1"/>
</dbReference>
<dbReference type="EMBL" id="JAAATW010000001">
    <property type="protein sequence ID" value="NBE06334.1"/>
    <property type="molecule type" value="Genomic_DNA"/>
</dbReference>
<proteinExistence type="predicted"/>
<organism evidence="1 2">
    <name type="scientific">Paragemmobacter ruber</name>
    <dbReference type="NCBI Taxonomy" id="1985673"/>
    <lineage>
        <taxon>Bacteria</taxon>
        <taxon>Pseudomonadati</taxon>
        <taxon>Pseudomonadota</taxon>
        <taxon>Alphaproteobacteria</taxon>
        <taxon>Rhodobacterales</taxon>
        <taxon>Paracoccaceae</taxon>
        <taxon>Paragemmobacter</taxon>
    </lineage>
</organism>
<dbReference type="GO" id="GO:0016301">
    <property type="term" value="F:kinase activity"/>
    <property type="evidence" value="ECO:0007669"/>
    <property type="project" value="UniProtKB-KW"/>
</dbReference>